<dbReference type="RefSeq" id="WP_113034079.1">
    <property type="nucleotide sequence ID" value="NZ_QMFB01000018.1"/>
</dbReference>
<gene>
    <name evidence="2" type="ORF">DQG23_26680</name>
</gene>
<comment type="caution">
    <text evidence="2">The sequence shown here is derived from an EMBL/GenBank/DDBJ whole genome shotgun (WGS) entry which is preliminary data.</text>
</comment>
<dbReference type="SUPFAM" id="SSF47598">
    <property type="entry name" value="Ribbon-helix-helix"/>
    <property type="match status" value="1"/>
</dbReference>
<sequence length="79" mass="8888">MTKNNLKLGVPDQEGQLSIMFSRGGPRQGAGRKGIGQTKKVSLTLTEEIWDELEMRCTESGRSRSEIIRDMIESFMAKK</sequence>
<dbReference type="Pfam" id="PF01402">
    <property type="entry name" value="RHH_1"/>
    <property type="match status" value="1"/>
</dbReference>
<evidence type="ECO:0000259" key="1">
    <source>
        <dbReference type="Pfam" id="PF01402"/>
    </source>
</evidence>
<protein>
    <recommendedName>
        <fullName evidence="1">Ribbon-helix-helix protein CopG domain-containing protein</fullName>
    </recommendedName>
</protein>
<reference evidence="2 3" key="1">
    <citation type="journal article" date="2009" name="Int. J. Syst. Evol. Microbiol.">
        <title>Paenibacillus contaminans sp. nov., isolated from a contaminated laboratory plate.</title>
        <authorList>
            <person name="Chou J.H."/>
            <person name="Lee J.H."/>
            <person name="Lin M.C."/>
            <person name="Chang P.S."/>
            <person name="Arun A.B."/>
            <person name="Young C.C."/>
            <person name="Chen W.M."/>
        </authorList>
    </citation>
    <scope>NUCLEOTIDE SEQUENCE [LARGE SCALE GENOMIC DNA]</scope>
    <source>
        <strain evidence="2 3">CKOBP-6</strain>
    </source>
</reference>
<dbReference type="Gene3D" id="1.10.1220.10">
    <property type="entry name" value="Met repressor-like"/>
    <property type="match status" value="1"/>
</dbReference>
<proteinExistence type="predicted"/>
<name>A0A329MGA7_9BACL</name>
<evidence type="ECO:0000313" key="3">
    <source>
        <dbReference type="Proteomes" id="UP000250369"/>
    </source>
</evidence>
<evidence type="ECO:0000313" key="2">
    <source>
        <dbReference type="EMBL" id="RAV17713.1"/>
    </source>
</evidence>
<dbReference type="InterPro" id="IPR013321">
    <property type="entry name" value="Arc_rbn_hlx_hlx"/>
</dbReference>
<dbReference type="InterPro" id="IPR010985">
    <property type="entry name" value="Ribbon_hlx_hlx"/>
</dbReference>
<dbReference type="GO" id="GO:0006355">
    <property type="term" value="P:regulation of DNA-templated transcription"/>
    <property type="evidence" value="ECO:0007669"/>
    <property type="project" value="InterPro"/>
</dbReference>
<feature type="domain" description="Ribbon-helix-helix protein CopG" evidence="1">
    <location>
        <begin position="39"/>
        <end position="77"/>
    </location>
</feature>
<organism evidence="2 3">
    <name type="scientific">Paenibacillus contaminans</name>
    <dbReference type="NCBI Taxonomy" id="450362"/>
    <lineage>
        <taxon>Bacteria</taxon>
        <taxon>Bacillati</taxon>
        <taxon>Bacillota</taxon>
        <taxon>Bacilli</taxon>
        <taxon>Bacillales</taxon>
        <taxon>Paenibacillaceae</taxon>
        <taxon>Paenibacillus</taxon>
    </lineage>
</organism>
<keyword evidence="3" id="KW-1185">Reference proteome</keyword>
<dbReference type="CDD" id="cd21631">
    <property type="entry name" value="RHH_CopG_NikR-like"/>
    <property type="match status" value="1"/>
</dbReference>
<dbReference type="OrthoDB" id="2898209at2"/>
<accession>A0A329MGA7</accession>
<dbReference type="EMBL" id="QMFB01000018">
    <property type="protein sequence ID" value="RAV17713.1"/>
    <property type="molecule type" value="Genomic_DNA"/>
</dbReference>
<dbReference type="InterPro" id="IPR002145">
    <property type="entry name" value="CopG"/>
</dbReference>
<dbReference type="Proteomes" id="UP000250369">
    <property type="component" value="Unassembled WGS sequence"/>
</dbReference>
<dbReference type="AlphaFoldDB" id="A0A329MGA7"/>